<comment type="caution">
    <text evidence="1">The sequence shown here is derived from an EMBL/GenBank/DDBJ whole genome shotgun (WGS) entry which is preliminary data.</text>
</comment>
<dbReference type="RefSeq" id="WP_176899310.1">
    <property type="nucleotide sequence ID" value="NZ_JABKAV010000013.1"/>
</dbReference>
<organism evidence="1 2">
    <name type="scientific">Hymenobacter terrestris</name>
    <dbReference type="NCBI Taxonomy" id="2748310"/>
    <lineage>
        <taxon>Bacteria</taxon>
        <taxon>Pseudomonadati</taxon>
        <taxon>Bacteroidota</taxon>
        <taxon>Cytophagia</taxon>
        <taxon>Cytophagales</taxon>
        <taxon>Hymenobacteraceae</taxon>
        <taxon>Hymenobacter</taxon>
    </lineage>
</organism>
<keyword evidence="2" id="KW-1185">Reference proteome</keyword>
<evidence type="ECO:0000313" key="1">
    <source>
        <dbReference type="EMBL" id="NVO84630.1"/>
    </source>
</evidence>
<name>A0ABX2Q2T9_9BACT</name>
<accession>A0ABX2Q2T9</accession>
<proteinExistence type="predicted"/>
<evidence type="ECO:0000313" key="2">
    <source>
        <dbReference type="Proteomes" id="UP000626554"/>
    </source>
</evidence>
<dbReference type="EMBL" id="JABKAV010000013">
    <property type="protein sequence ID" value="NVO84630.1"/>
    <property type="molecule type" value="Genomic_DNA"/>
</dbReference>
<dbReference type="Proteomes" id="UP000626554">
    <property type="component" value="Unassembled WGS sequence"/>
</dbReference>
<protein>
    <submittedName>
        <fullName evidence="1">Uncharacterized protein</fullName>
    </submittedName>
</protein>
<sequence length="180" mass="20529">MLLLFAVPGPVWAQGNTAGQTYTDVRGGYQLGYPTGWQVMPGENHRTTFYVGPDWETTPATASISLHPLPDDRKSLNLLQAGQLDSVWRYVTSLPRARVYRLEERDEDRFQELRYDYAYDDAAARPGNRQRTRVLGRRLWREGYEYRLEYRGPDGLDPHRAAAQQLLAGLQKVEAFPGVG</sequence>
<reference evidence="1 2" key="1">
    <citation type="submission" date="2020-05" db="EMBL/GenBank/DDBJ databases">
        <title>Hymenobacter terrestris sp. nov. and Hymenobacter lapidiphilus sp. nov., isolated from regoliths in Antarctica.</title>
        <authorList>
            <person name="Sedlacek I."/>
            <person name="Pantucek R."/>
            <person name="Zeman M."/>
            <person name="Holochova P."/>
            <person name="Kralova S."/>
            <person name="Stankova E."/>
            <person name="Sedo O."/>
            <person name="Micenkova L."/>
            <person name="Svec P."/>
            <person name="Gupta V."/>
            <person name="Sood U."/>
            <person name="Korpole U.S."/>
            <person name="Lal R."/>
        </authorList>
    </citation>
    <scope>NUCLEOTIDE SEQUENCE [LARGE SCALE GENOMIC DNA]</scope>
    <source>
        <strain evidence="1 2">P5252</strain>
    </source>
</reference>
<gene>
    <name evidence="1" type="ORF">HW556_07030</name>
</gene>